<dbReference type="HOGENOM" id="CLU_1321625_0_0_1"/>
<sequence>MESPNQYTGMLLCLLCALPTTVQFDVIFPRNHTIYKPVYLFPVVFGLHNGSTTWPYTVHWDWSIIDVDGSPVEDIASGGRVRGLAGKEELLPPPDSYLIIETVDEFLNTTARDLFMRYSFGIRYACNESTGEVPSDRKFDVFFYGSVSFGLNPQKGTIPDLADVGSCAMPVGSIGIEKEITNRRGPCPILAPGPQPTQLDLAQYNWTH</sequence>
<dbReference type="eggNOG" id="ENOG502SXQP">
    <property type="taxonomic scope" value="Eukaryota"/>
</dbReference>
<feature type="domain" description="DUF7136" evidence="2">
    <location>
        <begin position="18"/>
        <end position="196"/>
    </location>
</feature>
<gene>
    <name evidence="3" type="ORF">SETTUDRAFT_153496</name>
</gene>
<keyword evidence="4" id="KW-1185">Reference proteome</keyword>
<name>R0K0R7_EXST2</name>
<feature type="signal peptide" evidence="1">
    <location>
        <begin position="1"/>
        <end position="24"/>
    </location>
</feature>
<dbReference type="InterPro" id="IPR055560">
    <property type="entry name" value="DUF7136"/>
</dbReference>
<proteinExistence type="predicted"/>
<evidence type="ECO:0000313" key="3">
    <source>
        <dbReference type="EMBL" id="EOA86698.1"/>
    </source>
</evidence>
<keyword evidence="1" id="KW-0732">Signal</keyword>
<dbReference type="Pfam" id="PF23584">
    <property type="entry name" value="DUF7136"/>
    <property type="match status" value="1"/>
</dbReference>
<accession>R0K0R7</accession>
<dbReference type="AlphaFoldDB" id="R0K0R7"/>
<organism evidence="3 4">
    <name type="scientific">Exserohilum turcicum (strain 28A)</name>
    <name type="common">Northern leaf blight fungus</name>
    <name type="synonym">Setosphaeria turcica</name>
    <dbReference type="NCBI Taxonomy" id="671987"/>
    <lineage>
        <taxon>Eukaryota</taxon>
        <taxon>Fungi</taxon>
        <taxon>Dikarya</taxon>
        <taxon>Ascomycota</taxon>
        <taxon>Pezizomycotina</taxon>
        <taxon>Dothideomycetes</taxon>
        <taxon>Pleosporomycetidae</taxon>
        <taxon>Pleosporales</taxon>
        <taxon>Pleosporineae</taxon>
        <taxon>Pleosporaceae</taxon>
        <taxon>Exserohilum</taxon>
    </lineage>
</organism>
<dbReference type="Proteomes" id="UP000016935">
    <property type="component" value="Unassembled WGS sequence"/>
</dbReference>
<feature type="chain" id="PRO_5004353895" description="DUF7136 domain-containing protein" evidence="1">
    <location>
        <begin position="25"/>
        <end position="208"/>
    </location>
</feature>
<dbReference type="OrthoDB" id="3793785at2759"/>
<reference evidence="3 4" key="1">
    <citation type="journal article" date="2012" name="PLoS Pathog.">
        <title>Diverse lifestyles and strategies of plant pathogenesis encoded in the genomes of eighteen Dothideomycetes fungi.</title>
        <authorList>
            <person name="Ohm R.A."/>
            <person name="Feau N."/>
            <person name="Henrissat B."/>
            <person name="Schoch C.L."/>
            <person name="Horwitz B.A."/>
            <person name="Barry K.W."/>
            <person name="Condon B.J."/>
            <person name="Copeland A.C."/>
            <person name="Dhillon B."/>
            <person name="Glaser F."/>
            <person name="Hesse C.N."/>
            <person name="Kosti I."/>
            <person name="LaButti K."/>
            <person name="Lindquist E.A."/>
            <person name="Lucas S."/>
            <person name="Salamov A.A."/>
            <person name="Bradshaw R.E."/>
            <person name="Ciuffetti L."/>
            <person name="Hamelin R.C."/>
            <person name="Kema G.H.J."/>
            <person name="Lawrence C."/>
            <person name="Scott J.A."/>
            <person name="Spatafora J.W."/>
            <person name="Turgeon B.G."/>
            <person name="de Wit P.J.G.M."/>
            <person name="Zhong S."/>
            <person name="Goodwin S.B."/>
            <person name="Grigoriev I.V."/>
        </authorList>
    </citation>
    <scope>NUCLEOTIDE SEQUENCE [LARGE SCALE GENOMIC DNA]</scope>
    <source>
        <strain evidence="4">28A</strain>
    </source>
</reference>
<dbReference type="GeneID" id="19397307"/>
<protein>
    <recommendedName>
        <fullName evidence="2">DUF7136 domain-containing protein</fullName>
    </recommendedName>
</protein>
<evidence type="ECO:0000313" key="4">
    <source>
        <dbReference type="Proteomes" id="UP000016935"/>
    </source>
</evidence>
<dbReference type="EMBL" id="KB908592">
    <property type="protein sequence ID" value="EOA86698.1"/>
    <property type="molecule type" value="Genomic_DNA"/>
</dbReference>
<evidence type="ECO:0000259" key="2">
    <source>
        <dbReference type="Pfam" id="PF23584"/>
    </source>
</evidence>
<dbReference type="RefSeq" id="XP_008025321.1">
    <property type="nucleotide sequence ID" value="XM_008027130.1"/>
</dbReference>
<evidence type="ECO:0000256" key="1">
    <source>
        <dbReference type="SAM" id="SignalP"/>
    </source>
</evidence>
<reference evidence="3 4" key="2">
    <citation type="journal article" date="2013" name="PLoS Genet.">
        <title>Comparative genome structure, secondary metabolite, and effector coding capacity across Cochliobolus pathogens.</title>
        <authorList>
            <person name="Condon B.J."/>
            <person name="Leng Y."/>
            <person name="Wu D."/>
            <person name="Bushley K.E."/>
            <person name="Ohm R.A."/>
            <person name="Otillar R."/>
            <person name="Martin J."/>
            <person name="Schackwitz W."/>
            <person name="Grimwood J."/>
            <person name="MohdZainudin N."/>
            <person name="Xue C."/>
            <person name="Wang R."/>
            <person name="Manning V.A."/>
            <person name="Dhillon B."/>
            <person name="Tu Z.J."/>
            <person name="Steffenson B.J."/>
            <person name="Salamov A."/>
            <person name="Sun H."/>
            <person name="Lowry S."/>
            <person name="LaButti K."/>
            <person name="Han J."/>
            <person name="Copeland A."/>
            <person name="Lindquist E."/>
            <person name="Barry K."/>
            <person name="Schmutz J."/>
            <person name="Baker S.E."/>
            <person name="Ciuffetti L.M."/>
            <person name="Grigoriev I.V."/>
            <person name="Zhong S."/>
            <person name="Turgeon B.G."/>
        </authorList>
    </citation>
    <scope>NUCLEOTIDE SEQUENCE [LARGE SCALE GENOMIC DNA]</scope>
    <source>
        <strain evidence="4">28A</strain>
    </source>
</reference>